<dbReference type="AlphaFoldDB" id="K0NIA9"/>
<evidence type="ECO:0000256" key="3">
    <source>
        <dbReference type="ARBA" id="ARBA00010441"/>
    </source>
</evidence>
<dbReference type="HOGENOM" id="CLU_049944_2_0_7"/>
<keyword evidence="9 16" id="KW-1133">Transmembrane helix</keyword>
<dbReference type="STRING" id="651182.TOL2_C13700"/>
<evidence type="ECO:0000313" key="17">
    <source>
        <dbReference type="EMBL" id="CCK79533.1"/>
    </source>
</evidence>
<name>K0NIA9_DESTT</name>
<dbReference type="GO" id="GO:0012505">
    <property type="term" value="C:endomembrane system"/>
    <property type="evidence" value="ECO:0007669"/>
    <property type="project" value="UniProtKB-SubCell"/>
</dbReference>
<dbReference type="PROSITE" id="PS00379">
    <property type="entry name" value="CDP_ALCOHOL_P_TRANSF"/>
    <property type="match status" value="1"/>
</dbReference>
<dbReference type="InterPro" id="IPR000462">
    <property type="entry name" value="CDP-OH_P_trans"/>
</dbReference>
<evidence type="ECO:0000313" key="18">
    <source>
        <dbReference type="Proteomes" id="UP000007347"/>
    </source>
</evidence>
<dbReference type="Pfam" id="PF01066">
    <property type="entry name" value="CDP-OH_P_transf"/>
    <property type="match status" value="1"/>
</dbReference>
<dbReference type="InterPro" id="IPR048254">
    <property type="entry name" value="CDP_ALCOHOL_P_TRANSF_CS"/>
</dbReference>
<evidence type="ECO:0000256" key="10">
    <source>
        <dbReference type="ARBA" id="ARBA00023098"/>
    </source>
</evidence>
<feature type="transmembrane region" description="Helical" evidence="16">
    <location>
        <begin position="99"/>
        <end position="116"/>
    </location>
</feature>
<keyword evidence="6" id="KW-0444">Lipid biosynthesis</keyword>
<dbReference type="Gene3D" id="1.20.120.1760">
    <property type="match status" value="1"/>
</dbReference>
<dbReference type="KEGG" id="dto:TOL2_C13700"/>
<evidence type="ECO:0000256" key="5">
    <source>
        <dbReference type="ARBA" id="ARBA00017171"/>
    </source>
</evidence>
<feature type="transmembrane region" description="Helical" evidence="16">
    <location>
        <begin position="195"/>
        <end position="222"/>
    </location>
</feature>
<reference evidence="17 18" key="1">
    <citation type="journal article" date="2013" name="Environ. Microbiol.">
        <title>Complete genome, catabolic sub-proteomes and key-metabolites of Desulfobacula toluolica Tol2, a marine, aromatic compound-degrading, sulfate-reducing bacterium.</title>
        <authorList>
            <person name="Wohlbrand L."/>
            <person name="Jacob J.H."/>
            <person name="Kube M."/>
            <person name="Mussmann M."/>
            <person name="Jarling R."/>
            <person name="Beck A."/>
            <person name="Amann R."/>
            <person name="Wilkes H."/>
            <person name="Reinhardt R."/>
            <person name="Rabus R."/>
        </authorList>
    </citation>
    <scope>NUCLEOTIDE SEQUENCE [LARGE SCALE GENOMIC DNA]</scope>
    <source>
        <strain evidence="18">DSM 7467 / Tol2</strain>
    </source>
</reference>
<evidence type="ECO:0000256" key="15">
    <source>
        <dbReference type="RuleBase" id="RU003750"/>
    </source>
</evidence>
<protein>
    <recommendedName>
        <fullName evidence="5">CDP-diacylglycerol--serine O-phosphatidyltransferase</fullName>
        <ecNumber evidence="4">2.7.8.8</ecNumber>
    </recommendedName>
    <alternativeName>
        <fullName evidence="14">Phosphatidylserine synthase</fullName>
    </alternativeName>
</protein>
<dbReference type="GO" id="GO:0016020">
    <property type="term" value="C:membrane"/>
    <property type="evidence" value="ECO:0007669"/>
    <property type="project" value="InterPro"/>
</dbReference>
<evidence type="ECO:0000256" key="13">
    <source>
        <dbReference type="ARBA" id="ARBA00023264"/>
    </source>
</evidence>
<evidence type="ECO:0000256" key="12">
    <source>
        <dbReference type="ARBA" id="ARBA00023209"/>
    </source>
</evidence>
<feature type="transmembrane region" description="Helical" evidence="16">
    <location>
        <begin position="156"/>
        <end position="174"/>
    </location>
</feature>
<feature type="transmembrane region" description="Helical" evidence="16">
    <location>
        <begin position="74"/>
        <end position="93"/>
    </location>
</feature>
<keyword evidence="7 15" id="KW-0808">Transferase</keyword>
<evidence type="ECO:0000256" key="16">
    <source>
        <dbReference type="SAM" id="Phobius"/>
    </source>
</evidence>
<dbReference type="EC" id="2.7.8.8" evidence="4"/>
<proteinExistence type="inferred from homology"/>
<dbReference type="InterPro" id="IPR043130">
    <property type="entry name" value="CDP-OH_PTrfase_TM_dom"/>
</dbReference>
<dbReference type="NCBIfam" id="TIGR00473">
    <property type="entry name" value="pssA"/>
    <property type="match status" value="1"/>
</dbReference>
<dbReference type="InterPro" id="IPR050324">
    <property type="entry name" value="CDP-alcohol_PTase-I"/>
</dbReference>
<gene>
    <name evidence="17" type="primary">pssA</name>
    <name evidence="17" type="ordered locus">TOL2_C13700</name>
</gene>
<evidence type="ECO:0000256" key="4">
    <source>
        <dbReference type="ARBA" id="ARBA00013174"/>
    </source>
</evidence>
<dbReference type="GO" id="GO:0003882">
    <property type="term" value="F:CDP-diacylglycerol-serine O-phosphatidyltransferase activity"/>
    <property type="evidence" value="ECO:0007669"/>
    <property type="project" value="UniProtKB-EC"/>
</dbReference>
<evidence type="ECO:0000256" key="14">
    <source>
        <dbReference type="ARBA" id="ARBA00032361"/>
    </source>
</evidence>
<dbReference type="InterPro" id="IPR004533">
    <property type="entry name" value="CDP-diaglyc--ser_O-PTrfase"/>
</dbReference>
<organism evidence="17 18">
    <name type="scientific">Desulfobacula toluolica (strain DSM 7467 / Tol2)</name>
    <dbReference type="NCBI Taxonomy" id="651182"/>
    <lineage>
        <taxon>Bacteria</taxon>
        <taxon>Pseudomonadati</taxon>
        <taxon>Thermodesulfobacteriota</taxon>
        <taxon>Desulfobacteria</taxon>
        <taxon>Desulfobacterales</taxon>
        <taxon>Desulfobacteraceae</taxon>
        <taxon>Desulfobacula</taxon>
    </lineage>
</organism>
<dbReference type="OrthoDB" id="9777147at2"/>
<dbReference type="RefSeq" id="WP_014956880.1">
    <property type="nucleotide sequence ID" value="NC_018645.1"/>
</dbReference>
<keyword evidence="13" id="KW-1208">Phospholipid metabolism</keyword>
<keyword evidence="10" id="KW-0443">Lipid metabolism</keyword>
<evidence type="ECO:0000256" key="8">
    <source>
        <dbReference type="ARBA" id="ARBA00022692"/>
    </source>
</evidence>
<dbReference type="PATRIC" id="fig|651182.5.peg.1646"/>
<keyword evidence="11 16" id="KW-0472">Membrane</keyword>
<evidence type="ECO:0000256" key="1">
    <source>
        <dbReference type="ARBA" id="ARBA00000287"/>
    </source>
</evidence>
<sequence>MQKQNFKKSIYILPNLFTSMNLFCGYYSITATIQLKFVDAAVAILIGAVFDLLDGKIARATNTTSKFGVEYDSLADLITFGLAPALLMFLWVLESIGRPGWSAALLFTICGALRLARFNTSKSSGIDFEGLPIPAAAAMNVSAVLFFYRLQISPESFKLIFMILMFVLSFCMVSSFRYKSLKKVSFFKSMKFNKLVMLVLVFVAFATEPYIFLFVVFSVYVVSGPILSLLYHHTSKIEKAI</sequence>
<feature type="transmembrane region" description="Helical" evidence="16">
    <location>
        <begin position="12"/>
        <end position="29"/>
    </location>
</feature>
<dbReference type="GO" id="GO:0008654">
    <property type="term" value="P:phospholipid biosynthetic process"/>
    <property type="evidence" value="ECO:0007669"/>
    <property type="project" value="UniProtKB-KW"/>
</dbReference>
<dbReference type="PANTHER" id="PTHR14269">
    <property type="entry name" value="CDP-DIACYLGLYCEROL--GLYCEROL-3-PHOSPHATE 3-PHOSPHATIDYLTRANSFERASE-RELATED"/>
    <property type="match status" value="1"/>
</dbReference>
<keyword evidence="8 16" id="KW-0812">Transmembrane</keyword>
<evidence type="ECO:0000256" key="7">
    <source>
        <dbReference type="ARBA" id="ARBA00022679"/>
    </source>
</evidence>
<dbReference type="PANTHER" id="PTHR14269:SF61">
    <property type="entry name" value="CDP-DIACYLGLYCEROL--SERINE O-PHOSPHATIDYLTRANSFERASE"/>
    <property type="match status" value="1"/>
</dbReference>
<dbReference type="EMBL" id="FO203503">
    <property type="protein sequence ID" value="CCK79533.1"/>
    <property type="molecule type" value="Genomic_DNA"/>
</dbReference>
<evidence type="ECO:0000256" key="6">
    <source>
        <dbReference type="ARBA" id="ARBA00022516"/>
    </source>
</evidence>
<dbReference type="Proteomes" id="UP000007347">
    <property type="component" value="Chromosome"/>
</dbReference>
<keyword evidence="18" id="KW-1185">Reference proteome</keyword>
<feature type="transmembrane region" description="Helical" evidence="16">
    <location>
        <begin position="128"/>
        <end position="150"/>
    </location>
</feature>
<evidence type="ECO:0000256" key="11">
    <source>
        <dbReference type="ARBA" id="ARBA00023136"/>
    </source>
</evidence>
<evidence type="ECO:0000256" key="9">
    <source>
        <dbReference type="ARBA" id="ARBA00022989"/>
    </source>
</evidence>
<comment type="subcellular location">
    <subcellularLocation>
        <location evidence="2">Endomembrane system</location>
        <topology evidence="2">Multi-pass membrane protein</topology>
    </subcellularLocation>
</comment>
<comment type="similarity">
    <text evidence="3 15">Belongs to the CDP-alcohol phosphatidyltransferase class-I family.</text>
</comment>
<keyword evidence="12" id="KW-0594">Phospholipid biosynthesis</keyword>
<accession>K0NIA9</accession>
<evidence type="ECO:0000256" key="2">
    <source>
        <dbReference type="ARBA" id="ARBA00004127"/>
    </source>
</evidence>
<comment type="catalytic activity">
    <reaction evidence="1">
        <text>a CDP-1,2-diacyl-sn-glycerol + L-serine = a 1,2-diacyl-sn-glycero-3-phospho-L-serine + CMP + H(+)</text>
        <dbReference type="Rhea" id="RHEA:16913"/>
        <dbReference type="ChEBI" id="CHEBI:15378"/>
        <dbReference type="ChEBI" id="CHEBI:33384"/>
        <dbReference type="ChEBI" id="CHEBI:57262"/>
        <dbReference type="ChEBI" id="CHEBI:58332"/>
        <dbReference type="ChEBI" id="CHEBI:60377"/>
        <dbReference type="EC" id="2.7.8.8"/>
    </reaction>
</comment>